<accession>A0A0K2U311</accession>
<reference evidence="1" key="1">
    <citation type="submission" date="2014-05" db="EMBL/GenBank/DDBJ databases">
        <authorList>
            <person name="Chronopoulou M."/>
        </authorList>
    </citation>
    <scope>NUCLEOTIDE SEQUENCE</scope>
    <source>
        <tissue evidence="1">Whole organism</tissue>
    </source>
</reference>
<dbReference type="EMBL" id="HACA01015232">
    <property type="protein sequence ID" value="CDW32593.1"/>
    <property type="molecule type" value="Transcribed_RNA"/>
</dbReference>
<name>A0A0K2U311_LEPSM</name>
<evidence type="ECO:0000313" key="1">
    <source>
        <dbReference type="EMBL" id="CDW32593.1"/>
    </source>
</evidence>
<dbReference type="AlphaFoldDB" id="A0A0K2U311"/>
<organism evidence="1">
    <name type="scientific">Lepeophtheirus salmonis</name>
    <name type="common">Salmon louse</name>
    <name type="synonym">Caligus salmonis</name>
    <dbReference type="NCBI Taxonomy" id="72036"/>
    <lineage>
        <taxon>Eukaryota</taxon>
        <taxon>Metazoa</taxon>
        <taxon>Ecdysozoa</taxon>
        <taxon>Arthropoda</taxon>
        <taxon>Crustacea</taxon>
        <taxon>Multicrustacea</taxon>
        <taxon>Hexanauplia</taxon>
        <taxon>Copepoda</taxon>
        <taxon>Siphonostomatoida</taxon>
        <taxon>Caligidae</taxon>
        <taxon>Lepeophtheirus</taxon>
    </lineage>
</organism>
<protein>
    <submittedName>
        <fullName evidence="1">Uncharacterized protein</fullName>
    </submittedName>
</protein>
<sequence>MIEISFFCVIYIKETYQYNRFLRVGDEAELT</sequence>
<proteinExistence type="predicted"/>